<sequence>MVIQTPLQNSPQTNLVWTDFMSEEQFGRFRFGIGIGPDLSTNMNEATSSPMHVSGTEKLSVTVTAETNKSDVRLAITSCKHVSKDIKAKSYFIQDGCLDNEMVVNMTRDDNKIVFTLHLSGLAQISGSSTVFISCEVKLCLDSNHSESCGFYCPLQLFSKQPSESVLETRTYHITTKPIYVIWESRKNGKY</sequence>
<dbReference type="AlphaFoldDB" id="A0A8J6EV88"/>
<protein>
    <recommendedName>
        <fullName evidence="3">ZP domain-containing protein</fullName>
    </recommendedName>
</protein>
<feature type="domain" description="ZP" evidence="3">
    <location>
        <begin position="1"/>
        <end position="156"/>
    </location>
</feature>
<dbReference type="Proteomes" id="UP000770717">
    <property type="component" value="Unassembled WGS sequence"/>
</dbReference>
<dbReference type="InterPro" id="IPR042235">
    <property type="entry name" value="ZP-C_dom"/>
</dbReference>
<dbReference type="PANTHER" id="PTHR14002">
    <property type="entry name" value="ENDOGLIN/TGF-BETA RECEPTOR TYPE III"/>
    <property type="match status" value="1"/>
</dbReference>
<name>A0A8J6EV88_ELECQ</name>
<evidence type="ECO:0000313" key="5">
    <source>
        <dbReference type="Proteomes" id="UP000770717"/>
    </source>
</evidence>
<dbReference type="PROSITE" id="PS51034">
    <property type="entry name" value="ZP_2"/>
    <property type="match status" value="1"/>
</dbReference>
<accession>A0A8J6EV88</accession>
<evidence type="ECO:0000256" key="2">
    <source>
        <dbReference type="ARBA" id="ARBA00023157"/>
    </source>
</evidence>
<organism evidence="4 5">
    <name type="scientific">Eleutherodactylus coqui</name>
    <name type="common">Puerto Rican coqui</name>
    <dbReference type="NCBI Taxonomy" id="57060"/>
    <lineage>
        <taxon>Eukaryota</taxon>
        <taxon>Metazoa</taxon>
        <taxon>Chordata</taxon>
        <taxon>Craniata</taxon>
        <taxon>Vertebrata</taxon>
        <taxon>Euteleostomi</taxon>
        <taxon>Amphibia</taxon>
        <taxon>Batrachia</taxon>
        <taxon>Anura</taxon>
        <taxon>Neobatrachia</taxon>
        <taxon>Hyloidea</taxon>
        <taxon>Eleutherodactylidae</taxon>
        <taxon>Eleutherodactylinae</taxon>
        <taxon>Eleutherodactylus</taxon>
        <taxon>Eleutherodactylus</taxon>
    </lineage>
</organism>
<comment type="caution">
    <text evidence="4">The sequence shown here is derived from an EMBL/GenBank/DDBJ whole genome shotgun (WGS) entry which is preliminary data.</text>
</comment>
<evidence type="ECO:0000313" key="4">
    <source>
        <dbReference type="EMBL" id="KAG9475606.1"/>
    </source>
</evidence>
<evidence type="ECO:0000256" key="1">
    <source>
        <dbReference type="ARBA" id="ARBA00022729"/>
    </source>
</evidence>
<dbReference type="EMBL" id="WNTK01000012">
    <property type="protein sequence ID" value="KAG9475606.1"/>
    <property type="molecule type" value="Genomic_DNA"/>
</dbReference>
<keyword evidence="5" id="KW-1185">Reference proteome</keyword>
<dbReference type="PANTHER" id="PTHR14002:SF43">
    <property type="entry name" value="DELTA-LIKE PROTEIN"/>
    <property type="match status" value="1"/>
</dbReference>
<proteinExistence type="predicted"/>
<dbReference type="Pfam" id="PF00100">
    <property type="entry name" value="Zona_pellucida"/>
    <property type="match status" value="1"/>
</dbReference>
<evidence type="ECO:0000259" key="3">
    <source>
        <dbReference type="PROSITE" id="PS51034"/>
    </source>
</evidence>
<dbReference type="OrthoDB" id="10063988at2759"/>
<dbReference type="InterPro" id="IPR001507">
    <property type="entry name" value="ZP_dom"/>
</dbReference>
<reference evidence="4" key="1">
    <citation type="thesis" date="2020" institute="ProQuest LLC" country="789 East Eisenhower Parkway, Ann Arbor, MI, USA">
        <title>Comparative Genomics and Chromosome Evolution.</title>
        <authorList>
            <person name="Mudd A.B."/>
        </authorList>
    </citation>
    <scope>NUCLEOTIDE SEQUENCE</scope>
    <source>
        <strain evidence="4">HN-11 Male</strain>
        <tissue evidence="4">Kidney and liver</tissue>
    </source>
</reference>
<gene>
    <name evidence="4" type="ORF">GDO78_003809</name>
</gene>
<keyword evidence="2" id="KW-1015">Disulfide bond</keyword>
<dbReference type="InterPro" id="IPR055355">
    <property type="entry name" value="ZP-C"/>
</dbReference>
<dbReference type="Gene3D" id="2.60.40.4100">
    <property type="entry name" value="Zona pellucida, ZP-C domain"/>
    <property type="match status" value="1"/>
</dbReference>
<keyword evidence="1" id="KW-0732">Signal</keyword>